<keyword evidence="3" id="KW-0813">Transport</keyword>
<organism evidence="9 10">
    <name type="scientific">Capillimicrobium parvum</name>
    <dbReference type="NCBI Taxonomy" id="2884022"/>
    <lineage>
        <taxon>Bacteria</taxon>
        <taxon>Bacillati</taxon>
        <taxon>Actinomycetota</taxon>
        <taxon>Thermoleophilia</taxon>
        <taxon>Solirubrobacterales</taxon>
        <taxon>Capillimicrobiaceae</taxon>
        <taxon>Capillimicrobium</taxon>
    </lineage>
</organism>
<dbReference type="KEGG" id="sbae:DSM104329_04895"/>
<evidence type="ECO:0000256" key="3">
    <source>
        <dbReference type="ARBA" id="ARBA00022448"/>
    </source>
</evidence>
<dbReference type="RefSeq" id="WP_259312487.1">
    <property type="nucleotide sequence ID" value="NZ_CP087164.1"/>
</dbReference>
<evidence type="ECO:0000256" key="1">
    <source>
        <dbReference type="ARBA" id="ARBA00004651"/>
    </source>
</evidence>
<gene>
    <name evidence="9" type="ORF">DSM104329_04895</name>
</gene>
<evidence type="ECO:0000256" key="4">
    <source>
        <dbReference type="ARBA" id="ARBA00022475"/>
    </source>
</evidence>
<dbReference type="Proteomes" id="UP001162834">
    <property type="component" value="Chromosome"/>
</dbReference>
<dbReference type="EMBL" id="CP087164">
    <property type="protein sequence ID" value="UGS38466.1"/>
    <property type="molecule type" value="Genomic_DNA"/>
</dbReference>
<comment type="similarity">
    <text evidence="2">Belongs to the AzlC family.</text>
</comment>
<keyword evidence="10" id="KW-1185">Reference proteome</keyword>
<dbReference type="PANTHER" id="PTHR34979">
    <property type="entry name" value="INNER MEMBRANE PROTEIN YGAZ"/>
    <property type="match status" value="1"/>
</dbReference>
<accession>A0A9E6Y2W4</accession>
<feature type="transmembrane region" description="Helical" evidence="8">
    <location>
        <begin position="15"/>
        <end position="34"/>
    </location>
</feature>
<dbReference type="GO" id="GO:0005886">
    <property type="term" value="C:plasma membrane"/>
    <property type="evidence" value="ECO:0007669"/>
    <property type="project" value="UniProtKB-SubCell"/>
</dbReference>
<evidence type="ECO:0000256" key="2">
    <source>
        <dbReference type="ARBA" id="ARBA00010735"/>
    </source>
</evidence>
<protein>
    <recommendedName>
        <fullName evidence="11">Branched-chain amino acid permease</fullName>
    </recommendedName>
</protein>
<dbReference type="Pfam" id="PF03591">
    <property type="entry name" value="AzlC"/>
    <property type="match status" value="1"/>
</dbReference>
<reference evidence="9" key="1">
    <citation type="journal article" date="2022" name="Int. J. Syst. Evol. Microbiol.">
        <title>Pseudomonas aegrilactucae sp. nov. and Pseudomonas morbosilactucae sp. nov., pathogens causing bacterial rot of lettuce in Japan.</title>
        <authorList>
            <person name="Sawada H."/>
            <person name="Fujikawa T."/>
            <person name="Satou M."/>
        </authorList>
    </citation>
    <scope>NUCLEOTIDE SEQUENCE</scope>
    <source>
        <strain evidence="9">0166_1</strain>
    </source>
</reference>
<dbReference type="GO" id="GO:1903785">
    <property type="term" value="P:L-valine transmembrane transport"/>
    <property type="evidence" value="ECO:0007669"/>
    <property type="project" value="TreeGrafter"/>
</dbReference>
<keyword evidence="5 8" id="KW-0812">Transmembrane</keyword>
<keyword evidence="7 8" id="KW-0472">Membrane</keyword>
<evidence type="ECO:0000256" key="5">
    <source>
        <dbReference type="ARBA" id="ARBA00022692"/>
    </source>
</evidence>
<name>A0A9E6Y2W4_9ACTN</name>
<proteinExistence type="inferred from homology"/>
<evidence type="ECO:0000313" key="9">
    <source>
        <dbReference type="EMBL" id="UGS38466.1"/>
    </source>
</evidence>
<evidence type="ECO:0008006" key="11">
    <source>
        <dbReference type="Google" id="ProtNLM"/>
    </source>
</evidence>
<evidence type="ECO:0000256" key="8">
    <source>
        <dbReference type="SAM" id="Phobius"/>
    </source>
</evidence>
<comment type="subcellular location">
    <subcellularLocation>
        <location evidence="1">Cell membrane</location>
        <topology evidence="1">Multi-pass membrane protein</topology>
    </subcellularLocation>
</comment>
<dbReference type="InterPro" id="IPR011606">
    <property type="entry name" value="Brnchd-chn_aa_trnsp_permease"/>
</dbReference>
<feature type="transmembrane region" description="Helical" evidence="8">
    <location>
        <begin position="69"/>
        <end position="91"/>
    </location>
</feature>
<keyword evidence="4" id="KW-1003">Cell membrane</keyword>
<feature type="transmembrane region" description="Helical" evidence="8">
    <location>
        <begin position="182"/>
        <end position="215"/>
    </location>
</feature>
<dbReference type="PANTHER" id="PTHR34979:SF1">
    <property type="entry name" value="INNER MEMBRANE PROTEIN YGAZ"/>
    <property type="match status" value="1"/>
</dbReference>
<keyword evidence="6 8" id="KW-1133">Transmembrane helix</keyword>
<evidence type="ECO:0000313" key="10">
    <source>
        <dbReference type="Proteomes" id="UP001162834"/>
    </source>
</evidence>
<feature type="transmembrane region" description="Helical" evidence="8">
    <location>
        <begin position="41"/>
        <end position="63"/>
    </location>
</feature>
<sequence>MEETPRHTLRDGLRAALPLLVPTLVLGMSFGVLAQPVVGSAAGSIMSAIVFAGGAQFAATSVLEAGGAAGAAIAAGLLMNARFIPMSFALAPWLRGSRARRAVESQAIVDASFVIAGQGGGRFDREILVGATVPQWCCWVGGTVAGVLLGGVIPDPAQLGFDAIFPAFYLALLAEEARDRMAIAVIVLSAAITLALMPVAPAGVPVVAASAAALIGLRR</sequence>
<dbReference type="AlphaFoldDB" id="A0A9E6Y2W4"/>
<evidence type="ECO:0000256" key="7">
    <source>
        <dbReference type="ARBA" id="ARBA00023136"/>
    </source>
</evidence>
<evidence type="ECO:0000256" key="6">
    <source>
        <dbReference type="ARBA" id="ARBA00022989"/>
    </source>
</evidence>